<feature type="region of interest" description="Disordered" evidence="1">
    <location>
        <begin position="192"/>
        <end position="253"/>
    </location>
</feature>
<feature type="compositionally biased region" description="Polar residues" evidence="1">
    <location>
        <begin position="7"/>
        <end position="16"/>
    </location>
</feature>
<reference evidence="2" key="1">
    <citation type="submission" date="2013-07" db="EMBL/GenBank/DDBJ databases">
        <title>The genome of Eucalyptus grandis.</title>
        <authorList>
            <person name="Schmutz J."/>
            <person name="Hayes R."/>
            <person name="Myburg A."/>
            <person name="Tuskan G."/>
            <person name="Grattapaglia D."/>
            <person name="Rokhsar D.S."/>
        </authorList>
    </citation>
    <scope>NUCLEOTIDE SEQUENCE</scope>
    <source>
        <tissue evidence="2">Leaf extractions</tissue>
    </source>
</reference>
<dbReference type="AlphaFoldDB" id="A0A059CA75"/>
<evidence type="ECO:0000313" key="2">
    <source>
        <dbReference type="EMBL" id="KCW75149.1"/>
    </source>
</evidence>
<feature type="region of interest" description="Disordered" evidence="1">
    <location>
        <begin position="54"/>
        <end position="143"/>
    </location>
</feature>
<feature type="compositionally biased region" description="Polar residues" evidence="1">
    <location>
        <begin position="121"/>
        <end position="130"/>
    </location>
</feature>
<proteinExistence type="predicted"/>
<sequence length="253" mass="28479">MGEPQVVPTTEKTSLHSAIRHPPSSSSPSPPPSPSPFASLSVRNSNWVRSSMVNVHDPDESCGSIPSLAPESRTRREQERERRRMRDRQRRQSMTLEQKEKHLARRRRNYQLRRERKNQGSDHQSGQTDTAIEHGNTGRNDRQMDHSVSQFTAQYDRADPAGFNQVLQNISAESLRSNGGKSTTGVRLNRLKRLARTANSAPNEASEKNHHDETQGQQKPEVGEVQPNGDKMTKMSSDNVAIEDKNCSDGNHE</sequence>
<protein>
    <submittedName>
        <fullName evidence="2">Uncharacterized protein</fullName>
    </submittedName>
</protein>
<feature type="compositionally biased region" description="Basic residues" evidence="1">
    <location>
        <begin position="102"/>
        <end position="116"/>
    </location>
</feature>
<gene>
    <name evidence="2" type="ORF">EUGRSUZ_E03896</name>
</gene>
<accession>A0A059CA75</accession>
<dbReference type="EMBL" id="KK198757">
    <property type="protein sequence ID" value="KCW75149.1"/>
    <property type="molecule type" value="Genomic_DNA"/>
</dbReference>
<dbReference type="Gramene" id="KCW75149">
    <property type="protein sequence ID" value="KCW75149"/>
    <property type="gene ID" value="EUGRSUZ_E03896"/>
</dbReference>
<feature type="region of interest" description="Disordered" evidence="1">
    <location>
        <begin position="1"/>
        <end position="40"/>
    </location>
</feature>
<name>A0A059CA75_EUCGR</name>
<organism evidence="2">
    <name type="scientific">Eucalyptus grandis</name>
    <name type="common">Flooded gum</name>
    <dbReference type="NCBI Taxonomy" id="71139"/>
    <lineage>
        <taxon>Eukaryota</taxon>
        <taxon>Viridiplantae</taxon>
        <taxon>Streptophyta</taxon>
        <taxon>Embryophyta</taxon>
        <taxon>Tracheophyta</taxon>
        <taxon>Spermatophyta</taxon>
        <taxon>Magnoliopsida</taxon>
        <taxon>eudicotyledons</taxon>
        <taxon>Gunneridae</taxon>
        <taxon>Pentapetalae</taxon>
        <taxon>rosids</taxon>
        <taxon>malvids</taxon>
        <taxon>Myrtales</taxon>
        <taxon>Myrtaceae</taxon>
        <taxon>Myrtoideae</taxon>
        <taxon>Eucalypteae</taxon>
        <taxon>Eucalyptus</taxon>
    </lineage>
</organism>
<evidence type="ECO:0000256" key="1">
    <source>
        <dbReference type="SAM" id="MobiDB-lite"/>
    </source>
</evidence>
<feature type="compositionally biased region" description="Basic and acidic residues" evidence="1">
    <location>
        <begin position="72"/>
        <end position="84"/>
    </location>
</feature>
<feature type="compositionally biased region" description="Basic and acidic residues" evidence="1">
    <location>
        <begin position="242"/>
        <end position="253"/>
    </location>
</feature>
<feature type="compositionally biased region" description="Basic and acidic residues" evidence="1">
    <location>
        <begin position="205"/>
        <end position="214"/>
    </location>
</feature>